<dbReference type="EMBL" id="BMXS01000007">
    <property type="protein sequence ID" value="GGX91082.1"/>
    <property type="molecule type" value="Genomic_DNA"/>
</dbReference>
<keyword evidence="2" id="KW-1185">Reference proteome</keyword>
<dbReference type="Proteomes" id="UP000653056">
    <property type="component" value="Unassembled WGS sequence"/>
</dbReference>
<dbReference type="Pfam" id="PF11753">
    <property type="entry name" value="DUF3310"/>
    <property type="match status" value="1"/>
</dbReference>
<dbReference type="InterPro" id="IPR021739">
    <property type="entry name" value="SaV-like"/>
</dbReference>
<accession>A0ABQ2YSE2</accession>
<comment type="caution">
    <text evidence="1">The sequence shown here is derived from an EMBL/GenBank/DDBJ whole genome shotgun (WGS) entry which is preliminary data.</text>
</comment>
<evidence type="ECO:0000313" key="1">
    <source>
        <dbReference type="EMBL" id="GGX91082.1"/>
    </source>
</evidence>
<proteinExistence type="predicted"/>
<name>A0ABQ2YSE2_9GAMM</name>
<organism evidence="1 2">
    <name type="scientific">Litchfieldella qijiaojingensis</name>
    <dbReference type="NCBI Taxonomy" id="980347"/>
    <lineage>
        <taxon>Bacteria</taxon>
        <taxon>Pseudomonadati</taxon>
        <taxon>Pseudomonadota</taxon>
        <taxon>Gammaproteobacteria</taxon>
        <taxon>Oceanospirillales</taxon>
        <taxon>Halomonadaceae</taxon>
        <taxon>Litchfieldella</taxon>
    </lineage>
</organism>
<evidence type="ECO:0000313" key="2">
    <source>
        <dbReference type="Proteomes" id="UP000653056"/>
    </source>
</evidence>
<dbReference type="RefSeq" id="WP_229803411.1">
    <property type="nucleotide sequence ID" value="NZ_BMXS01000007.1"/>
</dbReference>
<sequence>MEPKAVTLKPGDCVLYRDIESHEQAKAIADGFIAAGATAGIGYPYLENEEGWKCIYWCKESNGVSRNCFELSLNEHDCYRRLTPEQVIISHPVKPQTSIRGHRADFVIVDEVNQPSHYKREADDKLIDVRDAILSMDKNDPPDILNLECIEGMVSCLSTVDQIRGYLRGNSFKYRWRYEDKDRVKSLKKAAWYERRLEKLEEVEEKYSA</sequence>
<protein>
    <submittedName>
        <fullName evidence="1">Uncharacterized protein</fullName>
    </submittedName>
</protein>
<reference evidence="2" key="1">
    <citation type="journal article" date="2019" name="Int. J. Syst. Evol. Microbiol.">
        <title>The Global Catalogue of Microorganisms (GCM) 10K type strain sequencing project: providing services to taxonomists for standard genome sequencing and annotation.</title>
        <authorList>
            <consortium name="The Broad Institute Genomics Platform"/>
            <consortium name="The Broad Institute Genome Sequencing Center for Infectious Disease"/>
            <person name="Wu L."/>
            <person name="Ma J."/>
        </authorList>
    </citation>
    <scope>NUCLEOTIDE SEQUENCE [LARGE SCALE GENOMIC DNA]</scope>
    <source>
        <strain evidence="2">KCTC 22228</strain>
    </source>
</reference>
<gene>
    <name evidence="1" type="ORF">GCM10007160_18200</name>
</gene>